<dbReference type="AlphaFoldDB" id="A0A1H8B3T9"/>
<gene>
    <name evidence="3" type="ORF">SAMN05216404_101120</name>
</gene>
<sequence>MTDDIGSLFARWALLFALMLGTLIPGVSSAAAQPAERNRQDRPTPNTTESASRPRGQPLTEFEKMQLHHRRYSAAANNMAHLFKLLNQKIQEVSLAAKTVEAKDNSHNRRQLEIRLQQLENARVAYSVQYLQLQSQMQNEYRNYAAISNDLKAKYDGPARSRGETGRDTGSAMKAKPDVSKSAKAKSMEDKDTGSDTKAKESPIEEQFATDSPARDPRILDLDTKEVRARREGRSEAGSSGSSLPAPGQP</sequence>
<dbReference type="RefSeq" id="WP_139176619.1">
    <property type="nucleotide sequence ID" value="NZ_FOCT01000001.1"/>
</dbReference>
<name>A0A1H8B3T9_9PROT</name>
<feature type="compositionally biased region" description="Basic and acidic residues" evidence="2">
    <location>
        <begin position="154"/>
        <end position="167"/>
    </location>
</feature>
<dbReference type="Proteomes" id="UP000183898">
    <property type="component" value="Unassembled WGS sequence"/>
</dbReference>
<keyword evidence="1" id="KW-0175">Coiled coil</keyword>
<reference evidence="3 4" key="1">
    <citation type="submission" date="2016-10" db="EMBL/GenBank/DDBJ databases">
        <authorList>
            <person name="de Groot N.N."/>
        </authorList>
    </citation>
    <scope>NUCLEOTIDE SEQUENCE [LARGE SCALE GENOMIC DNA]</scope>
    <source>
        <strain evidence="3 4">Nl18</strain>
    </source>
</reference>
<feature type="region of interest" description="Disordered" evidence="2">
    <location>
        <begin position="29"/>
        <end position="58"/>
    </location>
</feature>
<accession>A0A1H8B3T9</accession>
<feature type="compositionally biased region" description="Basic and acidic residues" evidence="2">
    <location>
        <begin position="213"/>
        <end position="235"/>
    </location>
</feature>
<feature type="coiled-coil region" evidence="1">
    <location>
        <begin position="102"/>
        <end position="136"/>
    </location>
</feature>
<proteinExistence type="predicted"/>
<feature type="region of interest" description="Disordered" evidence="2">
    <location>
        <begin position="154"/>
        <end position="250"/>
    </location>
</feature>
<evidence type="ECO:0000256" key="2">
    <source>
        <dbReference type="SAM" id="MobiDB-lite"/>
    </source>
</evidence>
<evidence type="ECO:0000256" key="1">
    <source>
        <dbReference type="SAM" id="Coils"/>
    </source>
</evidence>
<evidence type="ECO:0000313" key="3">
    <source>
        <dbReference type="EMBL" id="SEM77610.1"/>
    </source>
</evidence>
<evidence type="ECO:0000313" key="4">
    <source>
        <dbReference type="Proteomes" id="UP000183898"/>
    </source>
</evidence>
<organism evidence="3 4">
    <name type="scientific">Nitrosospira multiformis</name>
    <dbReference type="NCBI Taxonomy" id="1231"/>
    <lineage>
        <taxon>Bacteria</taxon>
        <taxon>Pseudomonadati</taxon>
        <taxon>Pseudomonadota</taxon>
        <taxon>Betaproteobacteria</taxon>
        <taxon>Nitrosomonadales</taxon>
        <taxon>Nitrosomonadaceae</taxon>
        <taxon>Nitrosospira</taxon>
    </lineage>
</organism>
<feature type="compositionally biased region" description="Basic and acidic residues" evidence="2">
    <location>
        <begin position="175"/>
        <end position="203"/>
    </location>
</feature>
<dbReference type="EMBL" id="FOCT01000001">
    <property type="protein sequence ID" value="SEM77610.1"/>
    <property type="molecule type" value="Genomic_DNA"/>
</dbReference>
<protein>
    <submittedName>
        <fullName evidence="3">Uncharacterized protein</fullName>
    </submittedName>
</protein>